<sequence>MYVRVLSLGPGHLTSHGPPPTFILGYPQTRRERAQSRSAIKANASRARWRKDAVPSTAEDASPPPPTTTTWPPRPGNSRPGHLVPPHEARQSHDHDRVLVSLPRHSAAVPRRRQQKPRPQVPFYLSASNALNAITLPLPVPFEQLAFFSAHEIRRLLQQLYETLDQVLPANAAGPNEAVALWIHKIMSDPGCLSAYLFAQLMRNKYNLHFHPKAQHQLLRAHAETVTHVNRALSNPSTACNDVTILTVFTLAYHYLTMDAEVRPAYVTRRAPQQGPLRSLRLLNLYGGPIEAVSMHREGLFKMIELRGGLDKIILPGLAGLLCYADVIVATRTVQQPRLPFTSCVKGADLDGALSRTRRTNHPLRRLGRGFAILDNFGSPLRALDLQIALHRLSLYTLAVDDYLAGRSVAQSLSMLGEERTLVMHSLMGLTPGVPDLDTDARPLAPGDELFDLCHLAALIYSVLCVLPLPAAPLELLVHRTRTLFARHGFAREWAGAPTLMLWSAFMAGMAALGVNDDNNNNGNDNDKSWFVGLIRRGARELEIRSFEELKERVLLQYLWFPTTNDGDGSDLWAEVDHVPRIDIHSMYPLPDEG</sequence>
<accession>A0A0D2FVN8</accession>
<feature type="compositionally biased region" description="Basic and acidic residues" evidence="1">
    <location>
        <begin position="85"/>
        <end position="94"/>
    </location>
</feature>
<feature type="compositionally biased region" description="Pro residues" evidence="1">
    <location>
        <begin position="62"/>
        <end position="75"/>
    </location>
</feature>
<dbReference type="PANTHER" id="PTHR37540:SF5">
    <property type="entry name" value="TRANSCRIPTION FACTOR DOMAIN-CONTAINING PROTEIN"/>
    <property type="match status" value="1"/>
</dbReference>
<dbReference type="PANTHER" id="PTHR37540">
    <property type="entry name" value="TRANSCRIPTION FACTOR (ACR-2), PUTATIVE-RELATED-RELATED"/>
    <property type="match status" value="1"/>
</dbReference>
<organism evidence="2 3">
    <name type="scientific">Phialophora macrospora</name>
    <dbReference type="NCBI Taxonomy" id="1851006"/>
    <lineage>
        <taxon>Eukaryota</taxon>
        <taxon>Fungi</taxon>
        <taxon>Dikarya</taxon>
        <taxon>Ascomycota</taxon>
        <taxon>Pezizomycotina</taxon>
        <taxon>Eurotiomycetes</taxon>
        <taxon>Chaetothyriomycetidae</taxon>
        <taxon>Chaetothyriales</taxon>
        <taxon>Herpotrichiellaceae</taxon>
        <taxon>Phialophora</taxon>
    </lineage>
</organism>
<keyword evidence="3" id="KW-1185">Reference proteome</keyword>
<evidence type="ECO:0008006" key="4">
    <source>
        <dbReference type="Google" id="ProtNLM"/>
    </source>
</evidence>
<dbReference type="EMBL" id="KN846957">
    <property type="protein sequence ID" value="KIW70545.1"/>
    <property type="molecule type" value="Genomic_DNA"/>
</dbReference>
<proteinExistence type="predicted"/>
<reference evidence="2 3" key="1">
    <citation type="submission" date="2015-01" db="EMBL/GenBank/DDBJ databases">
        <title>The Genome Sequence of Capronia semiimmersa CBS27337.</title>
        <authorList>
            <consortium name="The Broad Institute Genomics Platform"/>
            <person name="Cuomo C."/>
            <person name="de Hoog S."/>
            <person name="Gorbushina A."/>
            <person name="Stielow B."/>
            <person name="Teixiera M."/>
            <person name="Abouelleil A."/>
            <person name="Chapman S.B."/>
            <person name="Priest M."/>
            <person name="Young S.K."/>
            <person name="Wortman J."/>
            <person name="Nusbaum C."/>
            <person name="Birren B."/>
        </authorList>
    </citation>
    <scope>NUCLEOTIDE SEQUENCE [LARGE SCALE GENOMIC DNA]</scope>
    <source>
        <strain evidence="2 3">CBS 27337</strain>
    </source>
</reference>
<dbReference type="AlphaFoldDB" id="A0A0D2FVN8"/>
<name>A0A0D2FVN8_9EURO</name>
<protein>
    <recommendedName>
        <fullName evidence="4">Transcription factor domain-containing protein</fullName>
    </recommendedName>
</protein>
<evidence type="ECO:0000313" key="3">
    <source>
        <dbReference type="Proteomes" id="UP000054266"/>
    </source>
</evidence>
<evidence type="ECO:0000313" key="2">
    <source>
        <dbReference type="EMBL" id="KIW70545.1"/>
    </source>
</evidence>
<feature type="region of interest" description="Disordered" evidence="1">
    <location>
        <begin position="33"/>
        <end position="94"/>
    </location>
</feature>
<feature type="non-terminal residue" evidence="2">
    <location>
        <position position="1"/>
    </location>
</feature>
<dbReference type="Proteomes" id="UP000054266">
    <property type="component" value="Unassembled WGS sequence"/>
</dbReference>
<gene>
    <name evidence="2" type="ORF">PV04_02804</name>
</gene>
<evidence type="ECO:0000256" key="1">
    <source>
        <dbReference type="SAM" id="MobiDB-lite"/>
    </source>
</evidence>